<keyword evidence="3" id="KW-0804">Transcription</keyword>
<feature type="domain" description="HTH deoR-type" evidence="4">
    <location>
        <begin position="4"/>
        <end position="59"/>
    </location>
</feature>
<dbReference type="InterPro" id="IPR036390">
    <property type="entry name" value="WH_DNA-bd_sf"/>
</dbReference>
<name>A0ABY4YI20_9MICO</name>
<evidence type="ECO:0000313" key="5">
    <source>
        <dbReference type="EMBL" id="USQ76438.1"/>
    </source>
</evidence>
<evidence type="ECO:0000256" key="3">
    <source>
        <dbReference type="ARBA" id="ARBA00023163"/>
    </source>
</evidence>
<evidence type="ECO:0000259" key="4">
    <source>
        <dbReference type="PROSITE" id="PS51000"/>
    </source>
</evidence>
<dbReference type="PROSITE" id="PS52050">
    <property type="entry name" value="WYL"/>
    <property type="match status" value="1"/>
</dbReference>
<dbReference type="PROSITE" id="PS51000">
    <property type="entry name" value="HTH_DEOR_2"/>
    <property type="match status" value="1"/>
</dbReference>
<accession>A0ABY4YI20</accession>
<dbReference type="InterPro" id="IPR026881">
    <property type="entry name" value="WYL_dom"/>
</dbReference>
<protein>
    <submittedName>
        <fullName evidence="5">WYL domain-containing protein</fullName>
    </submittedName>
</protein>
<dbReference type="Proteomes" id="UP001056535">
    <property type="component" value="Chromosome"/>
</dbReference>
<proteinExistence type="predicted"/>
<gene>
    <name evidence="5" type="ORF">NF557_00450</name>
</gene>
<dbReference type="SUPFAM" id="SSF46785">
    <property type="entry name" value="Winged helix' DNA-binding domain"/>
    <property type="match status" value="1"/>
</dbReference>
<keyword evidence="6" id="KW-1185">Reference proteome</keyword>
<dbReference type="PANTHER" id="PTHR34580:SF3">
    <property type="entry name" value="PROTEIN PAFB"/>
    <property type="match status" value="1"/>
</dbReference>
<dbReference type="EMBL" id="CP099490">
    <property type="protein sequence ID" value="USQ76438.1"/>
    <property type="molecule type" value="Genomic_DNA"/>
</dbReference>
<dbReference type="Pfam" id="PF08279">
    <property type="entry name" value="HTH_11"/>
    <property type="match status" value="1"/>
</dbReference>
<reference evidence="5" key="1">
    <citation type="submission" date="2022-06" db="EMBL/GenBank/DDBJ databases">
        <title>Ornithinimicrobium JY.X270.</title>
        <authorList>
            <person name="Huang Y."/>
        </authorList>
    </citation>
    <scope>NUCLEOTIDE SEQUENCE</scope>
    <source>
        <strain evidence="5">JY.X270</strain>
    </source>
</reference>
<dbReference type="PANTHER" id="PTHR34580">
    <property type="match status" value="1"/>
</dbReference>
<evidence type="ECO:0000256" key="1">
    <source>
        <dbReference type="ARBA" id="ARBA00023015"/>
    </source>
</evidence>
<keyword evidence="2" id="KW-0238">DNA-binding</keyword>
<dbReference type="PROSITE" id="PS00894">
    <property type="entry name" value="HTH_DEOR_1"/>
    <property type="match status" value="1"/>
</dbReference>
<evidence type="ECO:0000256" key="2">
    <source>
        <dbReference type="ARBA" id="ARBA00023125"/>
    </source>
</evidence>
<evidence type="ECO:0000313" key="6">
    <source>
        <dbReference type="Proteomes" id="UP001056535"/>
    </source>
</evidence>
<dbReference type="InterPro" id="IPR013196">
    <property type="entry name" value="HTH_11"/>
</dbReference>
<dbReference type="Gene3D" id="1.10.10.10">
    <property type="entry name" value="Winged helix-like DNA-binding domain superfamily/Winged helix DNA-binding domain"/>
    <property type="match status" value="1"/>
</dbReference>
<keyword evidence="1" id="KW-0805">Transcription regulation</keyword>
<dbReference type="InterPro" id="IPR018356">
    <property type="entry name" value="Tscrpt_reg_HTH_DeoR_CS"/>
</dbReference>
<dbReference type="InterPro" id="IPR057727">
    <property type="entry name" value="WCX_dom"/>
</dbReference>
<dbReference type="RefSeq" id="WP_252621134.1">
    <property type="nucleotide sequence ID" value="NZ_CP099490.1"/>
</dbReference>
<dbReference type="Pfam" id="PF13280">
    <property type="entry name" value="WYL"/>
    <property type="match status" value="1"/>
</dbReference>
<organism evidence="5 6">
    <name type="scientific">Ornithinimicrobium cryptoxanthini</name>
    <dbReference type="NCBI Taxonomy" id="2934161"/>
    <lineage>
        <taxon>Bacteria</taxon>
        <taxon>Bacillati</taxon>
        <taxon>Actinomycetota</taxon>
        <taxon>Actinomycetes</taxon>
        <taxon>Micrococcales</taxon>
        <taxon>Ornithinimicrobiaceae</taxon>
        <taxon>Ornithinimicrobium</taxon>
    </lineage>
</organism>
<sequence>MTTPSGRLLSLLSLLQARRDWPGESLADRLGVSRRTVRRDVDRLRELGYPVQTTKGPAGGYRLAPGSDLPPLLFDDEQAVAVAVALQTATLGVTGVQEAAVRALATIRQVMPSRLRHRVDALQVLAVPPTSSPATAVDPEVLLQFGACNRDHQVLRFDYVDKEGAGSLRRVEPHRLVSRRGRWYAVAWDLDRADWRTFRVDRVRPRTPVGPRFSPRELTDEMVADLVRPPGESTWPVLGRVVLHAPAGDVSRWVRPEQGTVISRDDTSCELEVGSWSWPSLAAWLLLFEEEFEVLDPPELVAALEEISGRVGRAVRASGDGTGTRSSPS</sequence>
<dbReference type="InterPro" id="IPR001034">
    <property type="entry name" value="DeoR_HTH"/>
</dbReference>
<dbReference type="Pfam" id="PF25583">
    <property type="entry name" value="WCX"/>
    <property type="match status" value="1"/>
</dbReference>
<dbReference type="InterPro" id="IPR036388">
    <property type="entry name" value="WH-like_DNA-bd_sf"/>
</dbReference>
<dbReference type="InterPro" id="IPR051534">
    <property type="entry name" value="CBASS_pafABC_assoc_protein"/>
</dbReference>